<dbReference type="Pfam" id="PF01266">
    <property type="entry name" value="DAO"/>
    <property type="match status" value="1"/>
</dbReference>
<protein>
    <submittedName>
        <fullName evidence="10">CoB--CoM heterodisulfide reductase iron-sulfur subunit A</fullName>
    </submittedName>
</protein>
<dbReference type="PANTHER" id="PTHR43498">
    <property type="entry name" value="FERREDOXIN:COB-COM HETERODISULFIDE REDUCTASE SUBUNIT A"/>
    <property type="match status" value="1"/>
</dbReference>
<dbReference type="Pfam" id="PF12838">
    <property type="entry name" value="Fer4_7"/>
    <property type="match status" value="1"/>
</dbReference>
<comment type="cofactor">
    <cofactor evidence="1">
        <name>FAD</name>
        <dbReference type="ChEBI" id="CHEBI:57692"/>
    </cofactor>
</comment>
<proteinExistence type="inferred from homology"/>
<dbReference type="GO" id="GO:0046872">
    <property type="term" value="F:metal ion binding"/>
    <property type="evidence" value="ECO:0007669"/>
    <property type="project" value="UniProtKB-KW"/>
</dbReference>
<dbReference type="PANTHER" id="PTHR43498:SF1">
    <property type="entry name" value="COB--COM HETERODISULFIDE REDUCTASE IRON-SULFUR SUBUNIT A"/>
    <property type="match status" value="1"/>
</dbReference>
<dbReference type="PROSITE" id="PS51379">
    <property type="entry name" value="4FE4S_FER_2"/>
    <property type="match status" value="2"/>
</dbReference>
<dbReference type="EMBL" id="AP028679">
    <property type="protein sequence ID" value="BEQ14295.1"/>
    <property type="molecule type" value="Genomic_DNA"/>
</dbReference>
<comment type="similarity">
    <text evidence="2">Belongs to the HdrA family.</text>
</comment>
<keyword evidence="11" id="KW-1185">Reference proteome</keyword>
<evidence type="ECO:0000256" key="5">
    <source>
        <dbReference type="ARBA" id="ARBA00022827"/>
    </source>
</evidence>
<evidence type="ECO:0000313" key="10">
    <source>
        <dbReference type="EMBL" id="BEQ14295.1"/>
    </source>
</evidence>
<organism evidence="10 11">
    <name type="scientific">Desulfoferula mesophila</name>
    <dbReference type="NCBI Taxonomy" id="3058419"/>
    <lineage>
        <taxon>Bacteria</taxon>
        <taxon>Pseudomonadati</taxon>
        <taxon>Thermodesulfobacteriota</taxon>
        <taxon>Desulfarculia</taxon>
        <taxon>Desulfarculales</taxon>
        <taxon>Desulfarculaceae</taxon>
        <taxon>Desulfoferula</taxon>
    </lineage>
</organism>
<feature type="domain" description="4Fe-4S ferredoxin-type" evidence="9">
    <location>
        <begin position="547"/>
        <end position="577"/>
    </location>
</feature>
<dbReference type="InterPro" id="IPR017896">
    <property type="entry name" value="4Fe4S_Fe-S-bd"/>
</dbReference>
<dbReference type="KEGG" id="dmp:FAK_13610"/>
<dbReference type="InterPro" id="IPR006076">
    <property type="entry name" value="FAD-dep_OxRdtase"/>
</dbReference>
<dbReference type="AlphaFoldDB" id="A0AAU9EBP0"/>
<keyword evidence="6" id="KW-0560">Oxidoreductase</keyword>
<evidence type="ECO:0000259" key="9">
    <source>
        <dbReference type="PROSITE" id="PS51379"/>
    </source>
</evidence>
<evidence type="ECO:0000256" key="2">
    <source>
        <dbReference type="ARBA" id="ARBA00006561"/>
    </source>
</evidence>
<dbReference type="GO" id="GO:0051539">
    <property type="term" value="F:4 iron, 4 sulfur cluster binding"/>
    <property type="evidence" value="ECO:0007669"/>
    <property type="project" value="UniProtKB-KW"/>
</dbReference>
<dbReference type="InterPro" id="IPR039650">
    <property type="entry name" value="HdrA-like"/>
</dbReference>
<evidence type="ECO:0000256" key="7">
    <source>
        <dbReference type="ARBA" id="ARBA00023004"/>
    </source>
</evidence>
<evidence type="ECO:0000256" key="1">
    <source>
        <dbReference type="ARBA" id="ARBA00001974"/>
    </source>
</evidence>
<evidence type="ECO:0000256" key="8">
    <source>
        <dbReference type="ARBA" id="ARBA00023014"/>
    </source>
</evidence>
<keyword evidence="5" id="KW-0274">FAD</keyword>
<keyword evidence="8" id="KW-0411">Iron-sulfur</keyword>
<reference evidence="11" key="1">
    <citation type="journal article" date="2023" name="Arch. Microbiol.">
        <title>Desulfoferula mesophilus gen. nov. sp. nov., a mesophilic sulfate-reducing bacterium isolated from a brackish lake sediment.</title>
        <authorList>
            <person name="Watanabe T."/>
            <person name="Yabe T."/>
            <person name="Tsuji J.M."/>
            <person name="Fukui M."/>
        </authorList>
    </citation>
    <scope>NUCLEOTIDE SEQUENCE [LARGE SCALE GENOMIC DNA]</scope>
    <source>
        <strain evidence="11">12FAK</strain>
    </source>
</reference>
<dbReference type="GO" id="GO:0016491">
    <property type="term" value="F:oxidoreductase activity"/>
    <property type="evidence" value="ECO:0007669"/>
    <property type="project" value="UniProtKB-KW"/>
</dbReference>
<gene>
    <name evidence="10" type="primary">hdrA</name>
    <name evidence="10" type="ORF">FAK_13610</name>
</gene>
<feature type="domain" description="4Fe-4S ferredoxin-type" evidence="9">
    <location>
        <begin position="581"/>
        <end position="610"/>
    </location>
</feature>
<evidence type="ECO:0000256" key="3">
    <source>
        <dbReference type="ARBA" id="ARBA00022485"/>
    </source>
</evidence>
<dbReference type="RefSeq" id="WP_338606010.1">
    <property type="nucleotide sequence ID" value="NZ_AP028679.1"/>
</dbReference>
<dbReference type="Gene3D" id="3.30.70.20">
    <property type="match status" value="1"/>
</dbReference>
<dbReference type="InterPro" id="IPR036188">
    <property type="entry name" value="FAD/NAD-bd_sf"/>
</dbReference>
<keyword evidence="7" id="KW-0408">Iron</keyword>
<keyword evidence="4" id="KW-0479">Metal-binding</keyword>
<evidence type="ECO:0000256" key="4">
    <source>
        <dbReference type="ARBA" id="ARBA00022723"/>
    </source>
</evidence>
<evidence type="ECO:0000313" key="11">
    <source>
        <dbReference type="Proteomes" id="UP001366166"/>
    </source>
</evidence>
<accession>A0AAU9EBP0</accession>
<dbReference type="InterPro" id="IPR017900">
    <property type="entry name" value="4Fe4S_Fe_S_CS"/>
</dbReference>
<dbReference type="Gene3D" id="3.40.50.720">
    <property type="entry name" value="NAD(P)-binding Rossmann-like Domain"/>
    <property type="match status" value="1"/>
</dbReference>
<sequence>MSKLIDGQEPPKIGVYVCHCGGNISDHVEVAKVVEQAGGLANVTVARDNSFMCSDPGQELIIEDIKSGKVNRIVVASCAPSLHETTFRGAIARAGLNPYLYEHANIREQVSWVHHGEGATAKAAALVAAAVGKAGELEALEPIRVEAEAHATVLGGGVAGMSAARDLAAQGLKVALVEKSPFLGGQVAQLDKTFPSGEAAGEVLSALAAQVLGDERITVYTCAELSEYSGYVGSFKLKIRRTPPMGEDLERLGLAGDAASGQFVPFVGVVAGPAPQAAEEVELVSGAMVLATGFEHYTPAMGEYGYAEMPEVITLPELIRIMADESLGGEQLVVNGKAINSLALIHCVGSRQIPGVHQPGPSGQLNQHCSRVCCTATLQAACELRERFPETNVFELYRDIRTYGRGHEEYYLNAGRSGVIFARFEPEAPPVITAGGEDSALTVTVPDKLLAGEELAIGVDLVVLAVGMEPRDNQSLVEKMKLPVGADRFLLEVHPKLRPVELPSAGIYLAGACQAPMDTSEAANAAGAAAAKAGAILSAGFVELDPFVAEVDQSKCVGSGACLAACLADDAIEMIDTPEGKRAQVNPALCMGCGVCVAACEQGAIELAGWTLGQYESMVDAIVAQALPQGA</sequence>
<dbReference type="SUPFAM" id="SSF51905">
    <property type="entry name" value="FAD/NAD(P)-binding domain"/>
    <property type="match status" value="1"/>
</dbReference>
<keyword evidence="3" id="KW-0004">4Fe-4S</keyword>
<keyword evidence="5" id="KW-0285">Flavoprotein</keyword>
<dbReference type="SUPFAM" id="SSF54862">
    <property type="entry name" value="4Fe-4S ferredoxins"/>
    <property type="match status" value="1"/>
</dbReference>
<evidence type="ECO:0000256" key="6">
    <source>
        <dbReference type="ARBA" id="ARBA00023002"/>
    </source>
</evidence>
<name>A0AAU9EBP0_9BACT</name>
<dbReference type="Proteomes" id="UP001366166">
    <property type="component" value="Chromosome"/>
</dbReference>
<dbReference type="PROSITE" id="PS00198">
    <property type="entry name" value="4FE4S_FER_1"/>
    <property type="match status" value="1"/>
</dbReference>